<protein>
    <recommendedName>
        <fullName evidence="15">Copper-transporting ATPase</fullName>
        <ecNumber evidence="14">7.2.2.9</ecNumber>
    </recommendedName>
</protein>
<comment type="catalytic activity">
    <reaction evidence="16">
        <text>Cu(2+)(in) + ATP + H2O = Cu(2+)(out) + ADP + phosphate + H(+)</text>
        <dbReference type="Rhea" id="RHEA:10376"/>
        <dbReference type="ChEBI" id="CHEBI:15377"/>
        <dbReference type="ChEBI" id="CHEBI:15378"/>
        <dbReference type="ChEBI" id="CHEBI:29036"/>
        <dbReference type="ChEBI" id="CHEBI:30616"/>
        <dbReference type="ChEBI" id="CHEBI:43474"/>
        <dbReference type="ChEBI" id="CHEBI:456216"/>
        <dbReference type="EC" id="7.2.2.9"/>
    </reaction>
</comment>
<evidence type="ECO:0000256" key="3">
    <source>
        <dbReference type="ARBA" id="ARBA00006024"/>
    </source>
</evidence>
<keyword evidence="8 17" id="KW-0547">Nucleotide-binding</keyword>
<proteinExistence type="inferred from homology"/>
<keyword evidence="7 17" id="KW-0479">Metal-binding</keyword>
<comment type="subcellular location">
    <subcellularLocation>
        <location evidence="2 17">Cell membrane</location>
    </subcellularLocation>
    <subcellularLocation>
        <location evidence="1">Endomembrane system</location>
        <topology evidence="1">Multi-pass membrane protein</topology>
    </subcellularLocation>
</comment>
<comment type="caution">
    <text evidence="19">The sequence shown here is derived from an EMBL/GenBank/DDBJ whole genome shotgun (WGS) entry which is preliminary data.</text>
</comment>
<evidence type="ECO:0000256" key="13">
    <source>
        <dbReference type="ARBA" id="ARBA00037143"/>
    </source>
</evidence>
<evidence type="ECO:0000256" key="8">
    <source>
        <dbReference type="ARBA" id="ARBA00022741"/>
    </source>
</evidence>
<dbReference type="Pfam" id="PF00122">
    <property type="entry name" value="E1-E2_ATPase"/>
    <property type="match status" value="1"/>
</dbReference>
<evidence type="ECO:0000256" key="14">
    <source>
        <dbReference type="ARBA" id="ARBA00038904"/>
    </source>
</evidence>
<evidence type="ECO:0000256" key="2">
    <source>
        <dbReference type="ARBA" id="ARBA00004236"/>
    </source>
</evidence>
<keyword evidence="5" id="KW-0597">Phosphoprotein</keyword>
<keyword evidence="11 17" id="KW-1133">Transmembrane helix</keyword>
<dbReference type="InterPro" id="IPR008250">
    <property type="entry name" value="ATPase_P-typ_transduc_dom_A_sf"/>
</dbReference>
<evidence type="ECO:0000259" key="18">
    <source>
        <dbReference type="PROSITE" id="PS50846"/>
    </source>
</evidence>
<dbReference type="Gene3D" id="2.70.150.10">
    <property type="entry name" value="Calcium-transporting ATPase, cytoplasmic transduction domain A"/>
    <property type="match status" value="1"/>
</dbReference>
<evidence type="ECO:0000256" key="1">
    <source>
        <dbReference type="ARBA" id="ARBA00004127"/>
    </source>
</evidence>
<keyword evidence="4 17" id="KW-1003">Cell membrane</keyword>
<evidence type="ECO:0000256" key="16">
    <source>
        <dbReference type="ARBA" id="ARBA00047424"/>
    </source>
</evidence>
<dbReference type="EC" id="7.2.2.9" evidence="14"/>
<dbReference type="InterPro" id="IPR011017">
    <property type="entry name" value="TRASH_dom"/>
</dbReference>
<evidence type="ECO:0000313" key="20">
    <source>
        <dbReference type="Proteomes" id="UP001210261"/>
    </source>
</evidence>
<dbReference type="SFLD" id="SFLDF00027">
    <property type="entry name" value="p-type_atpase"/>
    <property type="match status" value="1"/>
</dbReference>
<name>A0ABT4VCM6_9HELI</name>
<dbReference type="Pfam" id="PF00702">
    <property type="entry name" value="Hydrolase"/>
    <property type="match status" value="1"/>
</dbReference>
<dbReference type="InterPro" id="IPR001757">
    <property type="entry name" value="P_typ_ATPase"/>
</dbReference>
<feature type="transmembrane region" description="Helical" evidence="17">
    <location>
        <begin position="244"/>
        <end position="262"/>
    </location>
</feature>
<dbReference type="InterPro" id="IPR059000">
    <property type="entry name" value="ATPase_P-type_domA"/>
</dbReference>
<dbReference type="InterPro" id="IPR018303">
    <property type="entry name" value="ATPase_P-typ_P_site"/>
</dbReference>
<dbReference type="RefSeq" id="WP_271020741.1">
    <property type="nucleotide sequence ID" value="NZ_JAQHXR010000001.1"/>
</dbReference>
<accession>A0ABT4VCM6</accession>
<evidence type="ECO:0000256" key="7">
    <source>
        <dbReference type="ARBA" id="ARBA00022723"/>
    </source>
</evidence>
<dbReference type="InterPro" id="IPR021993">
    <property type="entry name" value="ATPase-cat-bd"/>
</dbReference>
<gene>
    <name evidence="19" type="ORF">PF021_02035</name>
</gene>
<keyword evidence="20" id="KW-1185">Reference proteome</keyword>
<evidence type="ECO:0000256" key="6">
    <source>
        <dbReference type="ARBA" id="ARBA00022692"/>
    </source>
</evidence>
<dbReference type="SUPFAM" id="SSF81665">
    <property type="entry name" value="Calcium ATPase, transmembrane domain M"/>
    <property type="match status" value="1"/>
</dbReference>
<dbReference type="SMART" id="SM00746">
    <property type="entry name" value="TRASH"/>
    <property type="match status" value="1"/>
</dbReference>
<feature type="transmembrane region" description="Helical" evidence="17">
    <location>
        <begin position="210"/>
        <end position="232"/>
    </location>
</feature>
<dbReference type="NCBIfam" id="TIGR01525">
    <property type="entry name" value="ATPase-IB_hvy"/>
    <property type="match status" value="1"/>
</dbReference>
<evidence type="ECO:0000256" key="15">
    <source>
        <dbReference type="ARBA" id="ARBA00040690"/>
    </source>
</evidence>
<feature type="transmembrane region" description="Helical" evidence="17">
    <location>
        <begin position="171"/>
        <end position="190"/>
    </location>
</feature>
<evidence type="ECO:0000256" key="11">
    <source>
        <dbReference type="ARBA" id="ARBA00022989"/>
    </source>
</evidence>
<dbReference type="Gene3D" id="3.30.70.100">
    <property type="match status" value="1"/>
</dbReference>
<dbReference type="SUPFAM" id="SSF55008">
    <property type="entry name" value="HMA, heavy metal-associated domain"/>
    <property type="match status" value="1"/>
</dbReference>
<dbReference type="InterPro" id="IPR044492">
    <property type="entry name" value="P_typ_ATPase_HD_dom"/>
</dbReference>
<feature type="transmembrane region" description="Helical" evidence="17">
    <location>
        <begin position="453"/>
        <end position="478"/>
    </location>
</feature>
<feature type="domain" description="HMA" evidence="18">
    <location>
        <begin position="87"/>
        <end position="153"/>
    </location>
</feature>
<dbReference type="PANTHER" id="PTHR43520:SF8">
    <property type="entry name" value="P-TYPE CU(+) TRANSPORTER"/>
    <property type="match status" value="1"/>
</dbReference>
<comment type="similarity">
    <text evidence="3 17">Belongs to the cation transport ATPase (P-type) (TC 3.A.3) family. Type IB subfamily.</text>
</comment>
<dbReference type="Pfam" id="PF12156">
    <property type="entry name" value="ATPase-cat_bd"/>
    <property type="match status" value="1"/>
</dbReference>
<dbReference type="InterPro" id="IPR023299">
    <property type="entry name" value="ATPase_P-typ_cyto_dom_N"/>
</dbReference>
<comment type="function">
    <text evidence="13">Probably involved in copper export.</text>
</comment>
<dbReference type="InterPro" id="IPR036163">
    <property type="entry name" value="HMA_dom_sf"/>
</dbReference>
<dbReference type="NCBIfam" id="TIGR01494">
    <property type="entry name" value="ATPase_P-type"/>
    <property type="match status" value="1"/>
</dbReference>
<dbReference type="Gene3D" id="3.40.1110.10">
    <property type="entry name" value="Calcium-transporting ATPase, cytoplasmic domain N"/>
    <property type="match status" value="1"/>
</dbReference>
<reference evidence="19 20" key="1">
    <citation type="submission" date="2023-01" db="EMBL/GenBank/DDBJ databases">
        <title>Description of Helicobacter ibis sp. nov. isolated from faecal droppings of black-faced ibis (Theristicus melanopis).</title>
        <authorList>
            <person name="Lopez-Cantillo M."/>
            <person name="Vidal-Veuthey B."/>
            <person name="Mella A."/>
            <person name="De La Haba R."/>
            <person name="Collado L."/>
        </authorList>
    </citation>
    <scope>NUCLEOTIDE SEQUENCE [LARGE SCALE GENOMIC DNA]</scope>
    <source>
        <strain evidence="19 20">A82</strain>
    </source>
</reference>
<keyword evidence="6 17" id="KW-0812">Transmembrane</keyword>
<keyword evidence="10" id="KW-1278">Translocase</keyword>
<dbReference type="SFLD" id="SFLDS00003">
    <property type="entry name" value="Haloacid_Dehalogenase"/>
    <property type="match status" value="1"/>
</dbReference>
<dbReference type="InterPro" id="IPR023214">
    <property type="entry name" value="HAD_sf"/>
</dbReference>
<dbReference type="SUPFAM" id="SSF56784">
    <property type="entry name" value="HAD-like"/>
    <property type="match status" value="1"/>
</dbReference>
<evidence type="ECO:0000256" key="5">
    <source>
        <dbReference type="ARBA" id="ARBA00022553"/>
    </source>
</evidence>
<dbReference type="PRINTS" id="PR00943">
    <property type="entry name" value="CUATPASE"/>
</dbReference>
<evidence type="ECO:0000256" key="4">
    <source>
        <dbReference type="ARBA" id="ARBA00022475"/>
    </source>
</evidence>
<organism evidence="19 20">
    <name type="scientific">Helicobacter ibis</name>
    <dbReference type="NCBI Taxonomy" id="2962633"/>
    <lineage>
        <taxon>Bacteria</taxon>
        <taxon>Pseudomonadati</taxon>
        <taxon>Campylobacterota</taxon>
        <taxon>Epsilonproteobacteria</taxon>
        <taxon>Campylobacterales</taxon>
        <taxon>Helicobacteraceae</taxon>
        <taxon>Helicobacter</taxon>
    </lineage>
</organism>
<dbReference type="EMBL" id="JAQHXR010000001">
    <property type="protein sequence ID" value="MDA3968451.1"/>
    <property type="molecule type" value="Genomic_DNA"/>
</dbReference>
<dbReference type="InterPro" id="IPR027256">
    <property type="entry name" value="P-typ_ATPase_IB"/>
</dbReference>
<sequence length="803" mass="88973">MRKCDHCHLEFDDDSLHIANINGKDKYFCCNGCEGVYRLLDSEDLGGFYDKLGSNTLSPVSKNTSSLNQYDTEAFIEKYVSKDGDKCSISLVLEKIHCVACIWLNERILLKQNGIFSVNINYTNNKANIVFDITKIKPSQIVKIVRLIGYDAHVYDASLQENYARKEKRDYYIKLSVGIFCVMNIMWIAVAQYAGYFSGISNDMRDILNVAGFVLSTPVLFFSGIIFWRGAIAAFRHKMPNMDLLVISGATLAYVYSIYASFTGGETYFESVAMIITFVLFGKFLEIRGKNSAADSLDRLNSQMPLDVNVIRDSKSVRVPVREVEVGEIVSVCAGERIALDGELISEVALCDESSISGESELVEKANGDRIYSGTMAINFAFNYKIGKQFKNSIMTSIVNMVEDSLNTRPKIENLATNISRYFSLVMFVVAGIAFCVWYFALGSSFDRSLMVAISVIIIACPCALALATPLALLVGIGEAINKKILFKESKMLETISHATTLVLDKTGTITKGALSIKFMKSFMNLKDSNYELQVLIQIINQNSHPISLALRNEFSCHYEFLEFTSIEEISTKGVVAKINNDLFLAGNFDLLLEYGVGISSEILDNDYEGSIFCFAKNDKLLLFCVLEDEIKEEAYESISRLKGLGLRIVLLSGDNKRACEKVANSLKIDEYYYKQTPLDKANFIDRLHKEGEVVVMAGDGINDSVALSKSDIAIAMGGGIDLAISVSDVVVLDSKMSGVLDSFIIGKNTYKFIKQNLAISLIYNAFTIPLAMVGFVIPLIAALSMSLSSLVVVLNSLRLKNI</sequence>
<dbReference type="Pfam" id="PF00403">
    <property type="entry name" value="HMA"/>
    <property type="match status" value="1"/>
</dbReference>
<dbReference type="PRINTS" id="PR00942">
    <property type="entry name" value="CUATPASEI"/>
</dbReference>
<dbReference type="Gene3D" id="3.40.50.1000">
    <property type="entry name" value="HAD superfamily/HAD-like"/>
    <property type="match status" value="1"/>
</dbReference>
<dbReference type="InterPro" id="IPR006121">
    <property type="entry name" value="HMA_dom"/>
</dbReference>
<dbReference type="InterPro" id="IPR023298">
    <property type="entry name" value="ATPase_P-typ_TM_dom_sf"/>
</dbReference>
<evidence type="ECO:0000313" key="19">
    <source>
        <dbReference type="EMBL" id="MDA3968451.1"/>
    </source>
</evidence>
<dbReference type="SUPFAM" id="SSF81653">
    <property type="entry name" value="Calcium ATPase, transduction domain A"/>
    <property type="match status" value="1"/>
</dbReference>
<dbReference type="PRINTS" id="PR00119">
    <property type="entry name" value="CATATPASE"/>
</dbReference>
<keyword evidence="12 17" id="KW-0472">Membrane</keyword>
<dbReference type="PANTHER" id="PTHR43520">
    <property type="entry name" value="ATP7, ISOFORM B"/>
    <property type="match status" value="1"/>
</dbReference>
<dbReference type="NCBIfam" id="TIGR01511">
    <property type="entry name" value="ATPase-IB1_Cu"/>
    <property type="match status" value="1"/>
</dbReference>
<dbReference type="SFLD" id="SFLDG00002">
    <property type="entry name" value="C1.7:_P-type_atpase_like"/>
    <property type="match status" value="1"/>
</dbReference>
<evidence type="ECO:0000256" key="10">
    <source>
        <dbReference type="ARBA" id="ARBA00022967"/>
    </source>
</evidence>
<evidence type="ECO:0000256" key="9">
    <source>
        <dbReference type="ARBA" id="ARBA00022840"/>
    </source>
</evidence>
<evidence type="ECO:0000256" key="17">
    <source>
        <dbReference type="RuleBase" id="RU362081"/>
    </source>
</evidence>
<feature type="transmembrane region" description="Helical" evidence="17">
    <location>
        <begin position="419"/>
        <end position="441"/>
    </location>
</feature>
<keyword evidence="9 17" id="KW-0067">ATP-binding</keyword>
<dbReference type="PROSITE" id="PS50846">
    <property type="entry name" value="HMA_2"/>
    <property type="match status" value="1"/>
</dbReference>
<dbReference type="Proteomes" id="UP001210261">
    <property type="component" value="Unassembled WGS sequence"/>
</dbReference>
<dbReference type="InterPro" id="IPR036412">
    <property type="entry name" value="HAD-like_sf"/>
</dbReference>
<dbReference type="PROSITE" id="PS00154">
    <property type="entry name" value="ATPASE_E1_E2"/>
    <property type="match status" value="1"/>
</dbReference>
<evidence type="ECO:0000256" key="12">
    <source>
        <dbReference type="ARBA" id="ARBA00023136"/>
    </source>
</evidence>
<feature type="transmembrane region" description="Helical" evidence="17">
    <location>
        <begin position="762"/>
        <end position="795"/>
    </location>
</feature>
<feature type="transmembrane region" description="Helical" evidence="17">
    <location>
        <begin position="268"/>
        <end position="285"/>
    </location>
</feature>